<dbReference type="Pfam" id="PF13419">
    <property type="entry name" value="HAD_2"/>
    <property type="match status" value="1"/>
</dbReference>
<keyword evidence="5" id="KW-0119">Carbohydrate metabolism</keyword>
<dbReference type="SUPFAM" id="SSF56784">
    <property type="entry name" value="HAD-like"/>
    <property type="match status" value="1"/>
</dbReference>
<comment type="caution">
    <text evidence="6">The sequence shown here is derived from an EMBL/GenBank/DDBJ whole genome shotgun (WGS) entry which is preliminary data.</text>
</comment>
<dbReference type="SFLD" id="SFLDG01135">
    <property type="entry name" value="C1.5.6:_HAD__Beta-PGM__Phospha"/>
    <property type="match status" value="1"/>
</dbReference>
<sequence>MDKAFLFDLNGTMIDDMEFHLKAWYHILNDDLGAGLSWEDTKVQMYGKNTELLVRIFGPNKFTQEEMDRLSVEKEKRYQQEYKPHLKLIPGLHEFLEKAHAMHIPMAIGSAAIMFNIDFVLDNLNIRHYFKAIVSADDVTTSKPHPETYLKCAEILGVDQANCLVFEDAPKGVEAALNAGMPSVVLTATTLHEKEEFTVYNNIIQYITDYTQLSPADLVRSMAV</sequence>
<dbReference type="EMBL" id="LWBP01000112">
    <property type="protein sequence ID" value="OQP62990.1"/>
    <property type="molecule type" value="Genomic_DNA"/>
</dbReference>
<evidence type="ECO:0000256" key="3">
    <source>
        <dbReference type="ARBA" id="ARBA00022723"/>
    </source>
</evidence>
<evidence type="ECO:0000256" key="2">
    <source>
        <dbReference type="ARBA" id="ARBA00006171"/>
    </source>
</evidence>
<dbReference type="InterPro" id="IPR041492">
    <property type="entry name" value="HAD_2"/>
</dbReference>
<dbReference type="CDD" id="cd07505">
    <property type="entry name" value="HAD_BPGM-like"/>
    <property type="match status" value="1"/>
</dbReference>
<evidence type="ECO:0000313" key="7">
    <source>
        <dbReference type="Proteomes" id="UP000192276"/>
    </source>
</evidence>
<dbReference type="Gene3D" id="3.40.50.1000">
    <property type="entry name" value="HAD superfamily/HAD-like"/>
    <property type="match status" value="1"/>
</dbReference>
<dbReference type="Gene3D" id="1.10.150.240">
    <property type="entry name" value="Putative phosphatase, domain 2"/>
    <property type="match status" value="1"/>
</dbReference>
<dbReference type="SFLD" id="SFLDG01129">
    <property type="entry name" value="C1.5:_HAD__Beta-PGM__Phosphata"/>
    <property type="match status" value="1"/>
</dbReference>
<proteinExistence type="inferred from homology"/>
<comment type="cofactor">
    <cofactor evidence="1">
        <name>Mg(2+)</name>
        <dbReference type="ChEBI" id="CHEBI:18420"/>
    </cofactor>
</comment>
<protein>
    <submittedName>
        <fullName evidence="6">Haloacid dehalogenase</fullName>
    </submittedName>
</protein>
<dbReference type="InterPro" id="IPR051600">
    <property type="entry name" value="Beta-PGM-like"/>
</dbReference>
<dbReference type="SFLD" id="SFLDS00003">
    <property type="entry name" value="Haloacid_Dehalogenase"/>
    <property type="match status" value="1"/>
</dbReference>
<dbReference type="OrthoDB" id="9797743at2"/>
<keyword evidence="3" id="KW-0479">Metal-binding</keyword>
<dbReference type="Proteomes" id="UP000192276">
    <property type="component" value="Unassembled WGS sequence"/>
</dbReference>
<evidence type="ECO:0000256" key="1">
    <source>
        <dbReference type="ARBA" id="ARBA00001946"/>
    </source>
</evidence>
<reference evidence="7" key="1">
    <citation type="submission" date="2016-04" db="EMBL/GenBank/DDBJ databases">
        <authorList>
            <person name="Chen L."/>
            <person name="Zhuang W."/>
            <person name="Wang G."/>
        </authorList>
    </citation>
    <scope>NUCLEOTIDE SEQUENCE [LARGE SCALE GENOMIC DNA]</scope>
    <source>
        <strain evidence="7">208</strain>
    </source>
</reference>
<dbReference type="PANTHER" id="PTHR46193">
    <property type="entry name" value="6-PHOSPHOGLUCONATE PHOSPHATASE"/>
    <property type="match status" value="1"/>
</dbReference>
<dbReference type="GO" id="GO:0003824">
    <property type="term" value="F:catalytic activity"/>
    <property type="evidence" value="ECO:0007669"/>
    <property type="project" value="UniProtKB-ARBA"/>
</dbReference>
<dbReference type="InterPro" id="IPR036412">
    <property type="entry name" value="HAD-like_sf"/>
</dbReference>
<keyword evidence="7" id="KW-1185">Reference proteome</keyword>
<comment type="similarity">
    <text evidence="2">Belongs to the HAD-like hydrolase superfamily. CbbY/CbbZ/Gph/YieH family.</text>
</comment>
<evidence type="ECO:0000256" key="4">
    <source>
        <dbReference type="ARBA" id="ARBA00022842"/>
    </source>
</evidence>
<dbReference type="RefSeq" id="WP_081163872.1">
    <property type="nucleotide sequence ID" value="NZ_LWBP01000112.1"/>
</dbReference>
<dbReference type="AlphaFoldDB" id="A0A1V9FXE3"/>
<dbReference type="GO" id="GO:0046872">
    <property type="term" value="F:metal ion binding"/>
    <property type="evidence" value="ECO:0007669"/>
    <property type="project" value="UniProtKB-KW"/>
</dbReference>
<evidence type="ECO:0000256" key="5">
    <source>
        <dbReference type="ARBA" id="ARBA00023277"/>
    </source>
</evidence>
<evidence type="ECO:0000313" key="6">
    <source>
        <dbReference type="EMBL" id="OQP62990.1"/>
    </source>
</evidence>
<dbReference type="InterPro" id="IPR023198">
    <property type="entry name" value="PGP-like_dom2"/>
</dbReference>
<dbReference type="NCBIfam" id="TIGR01509">
    <property type="entry name" value="HAD-SF-IA-v3"/>
    <property type="match status" value="1"/>
</dbReference>
<dbReference type="InterPro" id="IPR023214">
    <property type="entry name" value="HAD_sf"/>
</dbReference>
<accession>A0A1V9FXE3</accession>
<name>A0A1V9FXE3_9BACT</name>
<keyword evidence="4" id="KW-0460">Magnesium</keyword>
<organism evidence="6 7">
    <name type="scientific">Niastella populi</name>
    <dbReference type="NCBI Taxonomy" id="550983"/>
    <lineage>
        <taxon>Bacteria</taxon>
        <taxon>Pseudomonadati</taxon>
        <taxon>Bacteroidota</taxon>
        <taxon>Chitinophagia</taxon>
        <taxon>Chitinophagales</taxon>
        <taxon>Chitinophagaceae</taxon>
        <taxon>Niastella</taxon>
    </lineage>
</organism>
<dbReference type="STRING" id="550983.A4R26_17580"/>
<dbReference type="InterPro" id="IPR006439">
    <property type="entry name" value="HAD-SF_hydro_IA"/>
</dbReference>
<gene>
    <name evidence="6" type="ORF">A4R26_17580</name>
</gene>
<dbReference type="PANTHER" id="PTHR46193:SF18">
    <property type="entry name" value="HEXITOL PHOSPHATASE B"/>
    <property type="match status" value="1"/>
</dbReference>